<dbReference type="EMBL" id="JBEAFC010000009">
    <property type="protein sequence ID" value="KAL1541800.1"/>
    <property type="molecule type" value="Genomic_DNA"/>
</dbReference>
<feature type="region of interest" description="Disordered" evidence="1">
    <location>
        <begin position="1"/>
        <end position="20"/>
    </location>
</feature>
<gene>
    <name evidence="3" type="ORF">AAHA92_25979</name>
</gene>
<keyword evidence="2" id="KW-0812">Transmembrane</keyword>
<evidence type="ECO:0000256" key="1">
    <source>
        <dbReference type="SAM" id="MobiDB-lite"/>
    </source>
</evidence>
<evidence type="ECO:0000313" key="4">
    <source>
        <dbReference type="Proteomes" id="UP001567538"/>
    </source>
</evidence>
<sequence length="198" mass="22170">MANPTTKRSRKVESEADAKNQALIQQLNELEHIWKSQEKSRLRRSSSSSSSSSTTTSFDHLFQNSPRSLMSHLQHREPALRARNCSDEVEEILMDRRDAIVTGRFKGRQLFAAAEEESVWRGGERRRRESCDSSESCSLPEEKRVVEVAVVDGRPEEKGGCRRVASASLGLVLIVLALVLFCISCNGNNVEDLILVPT</sequence>
<dbReference type="AlphaFoldDB" id="A0ABD1GCF4"/>
<accession>A0ABD1GCF4</accession>
<organism evidence="3 4">
    <name type="scientific">Salvia divinorum</name>
    <name type="common">Maria pastora</name>
    <name type="synonym">Diviner's sage</name>
    <dbReference type="NCBI Taxonomy" id="28513"/>
    <lineage>
        <taxon>Eukaryota</taxon>
        <taxon>Viridiplantae</taxon>
        <taxon>Streptophyta</taxon>
        <taxon>Embryophyta</taxon>
        <taxon>Tracheophyta</taxon>
        <taxon>Spermatophyta</taxon>
        <taxon>Magnoliopsida</taxon>
        <taxon>eudicotyledons</taxon>
        <taxon>Gunneridae</taxon>
        <taxon>Pentapetalae</taxon>
        <taxon>asterids</taxon>
        <taxon>lamiids</taxon>
        <taxon>Lamiales</taxon>
        <taxon>Lamiaceae</taxon>
        <taxon>Nepetoideae</taxon>
        <taxon>Mentheae</taxon>
        <taxon>Salviinae</taxon>
        <taxon>Salvia</taxon>
        <taxon>Salvia subgen. Calosphace</taxon>
    </lineage>
</organism>
<feature type="region of interest" description="Disordered" evidence="1">
    <location>
        <begin position="38"/>
        <end position="61"/>
    </location>
</feature>
<keyword evidence="4" id="KW-1185">Reference proteome</keyword>
<proteinExistence type="predicted"/>
<keyword evidence="2" id="KW-1133">Transmembrane helix</keyword>
<evidence type="ECO:0000313" key="3">
    <source>
        <dbReference type="EMBL" id="KAL1541800.1"/>
    </source>
</evidence>
<protein>
    <submittedName>
        <fullName evidence="3">Uncharacterized protein</fullName>
    </submittedName>
</protein>
<feature type="compositionally biased region" description="Low complexity" evidence="1">
    <location>
        <begin position="45"/>
        <end position="57"/>
    </location>
</feature>
<keyword evidence="2" id="KW-0472">Membrane</keyword>
<comment type="caution">
    <text evidence="3">The sequence shown here is derived from an EMBL/GenBank/DDBJ whole genome shotgun (WGS) entry which is preliminary data.</text>
</comment>
<evidence type="ECO:0000256" key="2">
    <source>
        <dbReference type="SAM" id="Phobius"/>
    </source>
</evidence>
<name>A0ABD1GCF4_SALDI</name>
<feature type="transmembrane region" description="Helical" evidence="2">
    <location>
        <begin position="164"/>
        <end position="181"/>
    </location>
</feature>
<reference evidence="3 4" key="1">
    <citation type="submission" date="2024-06" db="EMBL/GenBank/DDBJ databases">
        <title>A chromosome level genome sequence of Diviner's sage (Salvia divinorum).</title>
        <authorList>
            <person name="Ford S.A."/>
            <person name="Ro D.-K."/>
            <person name="Ness R.W."/>
            <person name="Phillips M.A."/>
        </authorList>
    </citation>
    <scope>NUCLEOTIDE SEQUENCE [LARGE SCALE GENOMIC DNA]</scope>
    <source>
        <strain evidence="3">SAF-2024a</strain>
        <tissue evidence="3">Leaf</tissue>
    </source>
</reference>
<dbReference type="Proteomes" id="UP001567538">
    <property type="component" value="Unassembled WGS sequence"/>
</dbReference>